<proteinExistence type="predicted"/>
<evidence type="ECO:0000256" key="2">
    <source>
        <dbReference type="ARBA" id="ARBA00022801"/>
    </source>
</evidence>
<evidence type="ECO:0000256" key="3">
    <source>
        <dbReference type="ARBA" id="ARBA00022806"/>
    </source>
</evidence>
<dbReference type="InterPro" id="IPR014001">
    <property type="entry name" value="Helicase_ATP-bd"/>
</dbReference>
<dbReference type="SMART" id="SM00490">
    <property type="entry name" value="HELICc"/>
    <property type="match status" value="1"/>
</dbReference>
<keyword evidence="8" id="KW-1185">Reference proteome</keyword>
<sequence>MNENEQKYLDKSMKNLRIKVIRQVYNDEFVDEALLGITDLDIYSTSDSFFTKVNKAARQSLINKNITMTSEQEQCLQLLQKGNLFISAPTSFGKTFIALEYIMRNTSKIDDVVFVVPTIALMNEIREKCFSYFGRIYTLITSDAELKQYYDTSKKIIIVVPERISTRLFQQYLSANKIDLLVYDEIYKLNSIDSAEKSDKRNEHSRLIKMNYIYKYLIHRANKILLLGPFIKSVSFDRSNIKIEKFITNLNIVYNKINYTPELMNYFGESDEKRFVYFLTPGRIKRFLENNSHMNFEYEGYDDEIIEWISENIHPEWYYVEYLKQGIGIHHGKTPIFLRKYIENEYAKLDGCIHTILCTSTLVEGINTPTNNLVIVDKPRNVFELNNLIGRVGRLNIENPKRGEVYITNKETYEMYNPDDWIDLKILFESSEISTDSIEDECLYLDKELPQEAQESVDSLSNRLDEKFGIRYAEIIEAGIEFKILDRFIDNFDGITNHEKEIRVISDIKFKILNVDNKYLNGTKLKTYSFYNQNSEEKYISFDPVYNMLVSTKGMKFVIDKFIKTYSEYTTEDINLFIDTLFQIDEFIKFKMMKIITIYELFDEKGIFNREQNRAFIQSMNMIKAYSDSEDGYERILVDLGFPKEDINLISNKIVRYLDTNGTENKLIKLKKDRTVFNQLSPFGKGIINKMRSHD</sequence>
<dbReference type="EMBL" id="CP011102">
    <property type="protein sequence ID" value="AQY51615.1"/>
    <property type="molecule type" value="Genomic_DNA"/>
</dbReference>
<feature type="domain" description="Helicase ATP-binding" evidence="5">
    <location>
        <begin position="75"/>
        <end position="248"/>
    </location>
</feature>
<dbReference type="RefSeq" id="WP_118907642.1">
    <property type="nucleotide sequence ID" value="NZ_CP011102.1"/>
</dbReference>
<dbReference type="GO" id="GO:0005524">
    <property type="term" value="F:ATP binding"/>
    <property type="evidence" value="ECO:0007669"/>
    <property type="project" value="UniProtKB-KW"/>
</dbReference>
<keyword evidence="2" id="KW-0378">Hydrolase</keyword>
<evidence type="ECO:0000259" key="5">
    <source>
        <dbReference type="PROSITE" id="PS51192"/>
    </source>
</evidence>
<dbReference type="GO" id="GO:0003678">
    <property type="term" value="F:DNA helicase activity"/>
    <property type="evidence" value="ECO:0007669"/>
    <property type="project" value="TreeGrafter"/>
</dbReference>
<dbReference type="AlphaFoldDB" id="A0A1S7FWA2"/>
<dbReference type="SMART" id="SM00487">
    <property type="entry name" value="DEXDc"/>
    <property type="match status" value="1"/>
</dbReference>
<dbReference type="InterPro" id="IPR027417">
    <property type="entry name" value="P-loop_NTPase"/>
</dbReference>
<dbReference type="PANTHER" id="PTHR47961">
    <property type="entry name" value="DNA POLYMERASE THETA, PUTATIVE (AFU_ORTHOLOGUE AFUA_1G05260)-RELATED"/>
    <property type="match status" value="1"/>
</dbReference>
<dbReference type="PANTHER" id="PTHR47961:SF4">
    <property type="entry name" value="ACTIVATING SIGNAL COINTEGRATOR 1 COMPLEX SUBUNIT 3"/>
    <property type="match status" value="1"/>
</dbReference>
<dbReference type="Pfam" id="PF00270">
    <property type="entry name" value="DEAD"/>
    <property type="match status" value="1"/>
</dbReference>
<dbReference type="Gene3D" id="3.40.50.300">
    <property type="entry name" value="P-loop containing nucleotide triphosphate hydrolases"/>
    <property type="match status" value="2"/>
</dbReference>
<dbReference type="Pfam" id="PF00271">
    <property type="entry name" value="Helicase_C"/>
    <property type="match status" value="1"/>
</dbReference>
<dbReference type="InterPro" id="IPR011545">
    <property type="entry name" value="DEAD/DEAH_box_helicase_dom"/>
</dbReference>
<evidence type="ECO:0000259" key="6">
    <source>
        <dbReference type="PROSITE" id="PS51194"/>
    </source>
</evidence>
<keyword evidence="4" id="KW-0067">ATP-binding</keyword>
<gene>
    <name evidence="7" type="ORF">UE46_11620</name>
</gene>
<evidence type="ECO:0000256" key="1">
    <source>
        <dbReference type="ARBA" id="ARBA00022741"/>
    </source>
</evidence>
<dbReference type="InterPro" id="IPR050474">
    <property type="entry name" value="Hel308_SKI2-like"/>
</dbReference>
<dbReference type="Proteomes" id="UP000223060">
    <property type="component" value="Chromosome"/>
</dbReference>
<dbReference type="KEGG" id="lwi:UE46_11620"/>
<accession>A0A1S7FWA2</accession>
<protein>
    <submittedName>
        <fullName evidence="7">DEAD/DEAH box helicase</fullName>
    </submittedName>
</protein>
<dbReference type="SUPFAM" id="SSF52540">
    <property type="entry name" value="P-loop containing nucleoside triphosphate hydrolases"/>
    <property type="match status" value="1"/>
</dbReference>
<feature type="domain" description="Helicase C-terminal" evidence="6">
    <location>
        <begin position="271"/>
        <end position="439"/>
    </location>
</feature>
<keyword evidence="3 7" id="KW-0347">Helicase</keyword>
<evidence type="ECO:0000256" key="4">
    <source>
        <dbReference type="ARBA" id="ARBA00022840"/>
    </source>
</evidence>
<dbReference type="PROSITE" id="PS51192">
    <property type="entry name" value="HELICASE_ATP_BIND_1"/>
    <property type="match status" value="1"/>
</dbReference>
<reference evidence="8" key="1">
    <citation type="submission" date="2015-03" db="EMBL/GenBank/DDBJ databases">
        <authorList>
            <person name="Ferrari E."/>
            <person name="Walter M.C."/>
            <person name="Huptas C."/>
            <person name="Scherer S."/>
            <person name="Mueller-Herbst S."/>
        </authorList>
    </citation>
    <scope>NUCLEOTIDE SEQUENCE [LARGE SCALE GENOMIC DNA]</scope>
    <source>
        <strain evidence="8">LWP01</strain>
    </source>
</reference>
<name>A0A1S7FWA2_9LIST</name>
<dbReference type="GO" id="GO:0016787">
    <property type="term" value="F:hydrolase activity"/>
    <property type="evidence" value="ECO:0007669"/>
    <property type="project" value="UniProtKB-KW"/>
</dbReference>
<dbReference type="InterPro" id="IPR001650">
    <property type="entry name" value="Helicase_C-like"/>
</dbReference>
<evidence type="ECO:0000313" key="8">
    <source>
        <dbReference type="Proteomes" id="UP000223060"/>
    </source>
</evidence>
<evidence type="ECO:0000313" key="7">
    <source>
        <dbReference type="EMBL" id="AQY51615.1"/>
    </source>
</evidence>
<dbReference type="GO" id="GO:0003676">
    <property type="term" value="F:nucleic acid binding"/>
    <property type="evidence" value="ECO:0007669"/>
    <property type="project" value="InterPro"/>
</dbReference>
<dbReference type="PROSITE" id="PS51194">
    <property type="entry name" value="HELICASE_CTER"/>
    <property type="match status" value="1"/>
</dbReference>
<keyword evidence="1" id="KW-0547">Nucleotide-binding</keyword>
<organism evidence="7 8">
    <name type="scientific">Listeria weihenstephanensis</name>
    <dbReference type="NCBI Taxonomy" id="1006155"/>
    <lineage>
        <taxon>Bacteria</taxon>
        <taxon>Bacillati</taxon>
        <taxon>Bacillota</taxon>
        <taxon>Bacilli</taxon>
        <taxon>Bacillales</taxon>
        <taxon>Listeriaceae</taxon>
        <taxon>Listeria</taxon>
    </lineage>
</organism>